<feature type="compositionally biased region" description="Low complexity" evidence="1">
    <location>
        <begin position="10"/>
        <end position="26"/>
    </location>
</feature>
<protein>
    <submittedName>
        <fullName evidence="2">Uncharacterized protein</fullName>
    </submittedName>
</protein>
<sequence>MKRLKPFQDSKGSSLPTSSTSTSLSGSVGEMATVMFPMTPVTALSGFQTQTTPTVLPNGFYQFGSTSSTPPISPASSDLSVTGSDLSGLPDTFSDVPVPSPQLGLQPSPVHLSAEDSLMSNVSGVSVQVELEGFDTQKDKMLMEKQKVIDELTWKLHLEQKQVEELKFQLQKQKRNNQHNPQAPSQQLFSVSVKQENLMSSCPFAAQQLNDRSAAPMFSSTSSSNSTDSSNTSSAPQKSGIVNSQTCVETAEHNA</sequence>
<dbReference type="AlphaFoldDB" id="A0A401QH62"/>
<name>A0A401QH62_SCYTO</name>
<dbReference type="STRING" id="75743.A0A401QH62"/>
<evidence type="ECO:0000313" key="2">
    <source>
        <dbReference type="EMBL" id="GCB84741.1"/>
    </source>
</evidence>
<evidence type="ECO:0000313" key="3">
    <source>
        <dbReference type="Proteomes" id="UP000288216"/>
    </source>
</evidence>
<dbReference type="PANTHER" id="PTHR22793:SF11">
    <property type="entry name" value="MYOCARDIN"/>
    <property type="match status" value="1"/>
</dbReference>
<dbReference type="PANTHER" id="PTHR22793">
    <property type="entry name" value="MYOCARDIN-RELATED TRANSCRIPTION FACTOR-RELATED"/>
    <property type="match status" value="1"/>
</dbReference>
<dbReference type="GO" id="GO:0003713">
    <property type="term" value="F:transcription coactivator activity"/>
    <property type="evidence" value="ECO:0007669"/>
    <property type="project" value="TreeGrafter"/>
</dbReference>
<dbReference type="GO" id="GO:0005634">
    <property type="term" value="C:nucleus"/>
    <property type="evidence" value="ECO:0007669"/>
    <property type="project" value="TreeGrafter"/>
</dbReference>
<feature type="region of interest" description="Disordered" evidence="1">
    <location>
        <begin position="213"/>
        <end position="255"/>
    </location>
</feature>
<feature type="compositionally biased region" description="Polar residues" evidence="1">
    <location>
        <begin position="235"/>
        <end position="248"/>
    </location>
</feature>
<proteinExistence type="predicted"/>
<dbReference type="InterPro" id="IPR043451">
    <property type="entry name" value="Myocardin-like"/>
</dbReference>
<dbReference type="Proteomes" id="UP000288216">
    <property type="component" value="Unassembled WGS sequence"/>
</dbReference>
<feature type="non-terminal residue" evidence="2">
    <location>
        <position position="255"/>
    </location>
</feature>
<accession>A0A401QH62</accession>
<feature type="region of interest" description="Disordered" evidence="1">
    <location>
        <begin position="1"/>
        <end position="26"/>
    </location>
</feature>
<organism evidence="2 3">
    <name type="scientific">Scyliorhinus torazame</name>
    <name type="common">Cloudy catshark</name>
    <name type="synonym">Catulus torazame</name>
    <dbReference type="NCBI Taxonomy" id="75743"/>
    <lineage>
        <taxon>Eukaryota</taxon>
        <taxon>Metazoa</taxon>
        <taxon>Chordata</taxon>
        <taxon>Craniata</taxon>
        <taxon>Vertebrata</taxon>
        <taxon>Chondrichthyes</taxon>
        <taxon>Elasmobranchii</taxon>
        <taxon>Galeomorphii</taxon>
        <taxon>Galeoidea</taxon>
        <taxon>Carcharhiniformes</taxon>
        <taxon>Scyliorhinidae</taxon>
        <taxon>Scyliorhinus</taxon>
    </lineage>
</organism>
<dbReference type="GO" id="GO:0051145">
    <property type="term" value="P:smooth muscle cell differentiation"/>
    <property type="evidence" value="ECO:0007669"/>
    <property type="project" value="TreeGrafter"/>
</dbReference>
<dbReference type="GO" id="GO:0045944">
    <property type="term" value="P:positive regulation of transcription by RNA polymerase II"/>
    <property type="evidence" value="ECO:0007669"/>
    <property type="project" value="TreeGrafter"/>
</dbReference>
<dbReference type="EMBL" id="BFAA01093938">
    <property type="protein sequence ID" value="GCB84741.1"/>
    <property type="molecule type" value="Genomic_DNA"/>
</dbReference>
<dbReference type="GO" id="GO:0055007">
    <property type="term" value="P:cardiac muscle cell differentiation"/>
    <property type="evidence" value="ECO:0007669"/>
    <property type="project" value="TreeGrafter"/>
</dbReference>
<keyword evidence="3" id="KW-1185">Reference proteome</keyword>
<reference evidence="2 3" key="1">
    <citation type="journal article" date="2018" name="Nat. Ecol. Evol.">
        <title>Shark genomes provide insights into elasmobranch evolution and the origin of vertebrates.</title>
        <authorList>
            <person name="Hara Y"/>
            <person name="Yamaguchi K"/>
            <person name="Onimaru K"/>
            <person name="Kadota M"/>
            <person name="Koyanagi M"/>
            <person name="Keeley SD"/>
            <person name="Tatsumi K"/>
            <person name="Tanaka K"/>
            <person name="Motone F"/>
            <person name="Kageyama Y"/>
            <person name="Nozu R"/>
            <person name="Adachi N"/>
            <person name="Nishimura O"/>
            <person name="Nakagawa R"/>
            <person name="Tanegashima C"/>
            <person name="Kiyatake I"/>
            <person name="Matsumoto R"/>
            <person name="Murakumo K"/>
            <person name="Nishida K"/>
            <person name="Terakita A"/>
            <person name="Kuratani S"/>
            <person name="Sato K"/>
            <person name="Hyodo S Kuraku.S."/>
        </authorList>
    </citation>
    <scope>NUCLEOTIDE SEQUENCE [LARGE SCALE GENOMIC DNA]</scope>
</reference>
<gene>
    <name evidence="2" type="ORF">scyTo_0025422</name>
</gene>
<dbReference type="OrthoDB" id="197676at2759"/>
<comment type="caution">
    <text evidence="2">The sequence shown here is derived from an EMBL/GenBank/DDBJ whole genome shotgun (WGS) entry which is preliminary data.</text>
</comment>
<evidence type="ECO:0000256" key="1">
    <source>
        <dbReference type="SAM" id="MobiDB-lite"/>
    </source>
</evidence>
<feature type="compositionally biased region" description="Low complexity" evidence="1">
    <location>
        <begin position="219"/>
        <end position="234"/>
    </location>
</feature>